<dbReference type="InterPro" id="IPR011250">
    <property type="entry name" value="OMP/PagP_B-barrel"/>
</dbReference>
<dbReference type="SUPFAM" id="SSF56925">
    <property type="entry name" value="OMPA-like"/>
    <property type="match status" value="1"/>
</dbReference>
<reference evidence="3 4" key="1">
    <citation type="journal article" date="2014" name="Antonie Van Leeuwenhoek">
        <title>Hyphomonas beringensis sp. nov. and Hyphomonas chukchiensis sp. nov., isolated from surface seawater of the Bering Sea and Chukchi Sea.</title>
        <authorList>
            <person name="Li C."/>
            <person name="Lai Q."/>
            <person name="Li G."/>
            <person name="Dong C."/>
            <person name="Wang J."/>
            <person name="Liao Y."/>
            <person name="Shao Z."/>
        </authorList>
    </citation>
    <scope>NUCLEOTIDE SEQUENCE [LARGE SCALE GENOMIC DNA]</scope>
    <source>
        <strain evidence="3 4">VP2</strain>
    </source>
</reference>
<keyword evidence="1" id="KW-0732">Signal</keyword>
<dbReference type="STRING" id="1280952.HJA_17258"/>
<name>A0A059F6D7_9PROT</name>
<dbReference type="InterPro" id="IPR027385">
    <property type="entry name" value="Beta-barrel_OMP"/>
</dbReference>
<evidence type="ECO:0000259" key="2">
    <source>
        <dbReference type="Pfam" id="PF13505"/>
    </source>
</evidence>
<dbReference type="eggNOG" id="COG3637">
    <property type="taxonomic scope" value="Bacteria"/>
</dbReference>
<accession>A0A059F6D7</accession>
<sequence length="236" mass="24457">MCATAAAAFATAGLAAHAEDGWYARGDVQYGFAGELDHDPVTEFVAGTLEGSSDSDEMIGGQLGLGYDFDNGFRLEGVAGYRGGELDVPSSFSPGLTGVASDPHGNLQVADFMLNGIYDFNRAGKVQPYIGLGVGGARLKAKASNLNIGTTGNWAAVNGFNDTDTTLAYQGLLGLGYKVSDRLTLDLGYKYFVADDLELAGNPAGGTDYDGTYSDHVATVGLRWAFGAAPPPPPPP</sequence>
<gene>
    <name evidence="3" type="ORF">HJA_17258</name>
</gene>
<dbReference type="Proteomes" id="UP000024816">
    <property type="component" value="Unassembled WGS sequence"/>
</dbReference>
<comment type="caution">
    <text evidence="3">The sequence shown here is derived from an EMBL/GenBank/DDBJ whole genome shotgun (WGS) entry which is preliminary data.</text>
</comment>
<evidence type="ECO:0000313" key="3">
    <source>
        <dbReference type="EMBL" id="KCZ83305.1"/>
    </source>
</evidence>
<proteinExistence type="predicted"/>
<evidence type="ECO:0000256" key="1">
    <source>
        <dbReference type="ARBA" id="ARBA00022729"/>
    </source>
</evidence>
<evidence type="ECO:0000313" key="4">
    <source>
        <dbReference type="Proteomes" id="UP000024816"/>
    </source>
</evidence>
<dbReference type="AlphaFoldDB" id="A0A059F6D7"/>
<feature type="domain" description="Outer membrane protein beta-barrel" evidence="2">
    <location>
        <begin position="3"/>
        <end position="226"/>
    </location>
</feature>
<dbReference type="Pfam" id="PF13505">
    <property type="entry name" value="OMP_b-brl"/>
    <property type="match status" value="1"/>
</dbReference>
<protein>
    <submittedName>
        <fullName evidence="3">OmpA family protein</fullName>
    </submittedName>
</protein>
<keyword evidence="4" id="KW-1185">Reference proteome</keyword>
<dbReference type="Gene3D" id="2.40.160.20">
    <property type="match status" value="1"/>
</dbReference>
<dbReference type="EMBL" id="ARYJ01000020">
    <property type="protein sequence ID" value="KCZ83305.1"/>
    <property type="molecule type" value="Genomic_DNA"/>
</dbReference>
<organism evidence="3 4">
    <name type="scientific">Hyphomonas jannaschiana VP2</name>
    <dbReference type="NCBI Taxonomy" id="1280952"/>
    <lineage>
        <taxon>Bacteria</taxon>
        <taxon>Pseudomonadati</taxon>
        <taxon>Pseudomonadota</taxon>
        <taxon>Alphaproteobacteria</taxon>
        <taxon>Hyphomonadales</taxon>
        <taxon>Hyphomonadaceae</taxon>
        <taxon>Hyphomonas</taxon>
    </lineage>
</organism>
<feature type="non-terminal residue" evidence="3">
    <location>
        <position position="236"/>
    </location>
</feature>